<dbReference type="InterPro" id="IPR039123">
    <property type="entry name" value="PPTC7"/>
</dbReference>
<proteinExistence type="inferred from homology"/>
<reference evidence="8" key="1">
    <citation type="submission" date="2022-11" db="UniProtKB">
        <authorList>
            <consortium name="WormBaseParasite"/>
        </authorList>
    </citation>
    <scope>IDENTIFICATION</scope>
</reference>
<evidence type="ECO:0000256" key="1">
    <source>
        <dbReference type="ARBA" id="ARBA00001946"/>
    </source>
</evidence>
<comment type="cofactor">
    <cofactor evidence="4">
        <name>Mn(2+)</name>
        <dbReference type="ChEBI" id="CHEBI:29035"/>
    </cofactor>
</comment>
<evidence type="ECO:0000313" key="8">
    <source>
        <dbReference type="WBParaSite" id="PSAMB.scaffold605size46008.g7408.t1"/>
    </source>
</evidence>
<evidence type="ECO:0000256" key="4">
    <source>
        <dbReference type="RuleBase" id="RU366020"/>
    </source>
</evidence>
<evidence type="ECO:0000313" key="7">
    <source>
        <dbReference type="Proteomes" id="UP000887566"/>
    </source>
</evidence>
<dbReference type="PANTHER" id="PTHR12320:SF1">
    <property type="entry name" value="PROTEIN PHOSPHATASE PTC7 HOMOLOG"/>
    <property type="match status" value="1"/>
</dbReference>
<dbReference type="SMART" id="SM00331">
    <property type="entry name" value="PP2C_SIG"/>
    <property type="match status" value="1"/>
</dbReference>
<keyword evidence="3 4" id="KW-0904">Protein phosphatase</keyword>
<dbReference type="Pfam" id="PF13672">
    <property type="entry name" value="PP2C_2"/>
    <property type="match status" value="1"/>
</dbReference>
<dbReference type="GO" id="GO:0005739">
    <property type="term" value="C:mitochondrion"/>
    <property type="evidence" value="ECO:0007669"/>
    <property type="project" value="TreeGrafter"/>
</dbReference>
<evidence type="ECO:0000256" key="5">
    <source>
        <dbReference type="SAM" id="MobiDB-lite"/>
    </source>
</evidence>
<dbReference type="InterPro" id="IPR036457">
    <property type="entry name" value="PPM-type-like_dom_sf"/>
</dbReference>
<keyword evidence="7" id="KW-1185">Reference proteome</keyword>
<dbReference type="EC" id="3.1.3.16" evidence="4"/>
<comment type="similarity">
    <text evidence="2 4">Belongs to the PP2C family.</text>
</comment>
<comment type="cofactor">
    <cofactor evidence="1 4">
        <name>Mg(2+)</name>
        <dbReference type="ChEBI" id="CHEBI:18420"/>
    </cofactor>
</comment>
<dbReference type="SUPFAM" id="SSF81606">
    <property type="entry name" value="PP2C-like"/>
    <property type="match status" value="1"/>
</dbReference>
<evidence type="ECO:0000256" key="3">
    <source>
        <dbReference type="ARBA" id="ARBA00022912"/>
    </source>
</evidence>
<feature type="region of interest" description="Disordered" evidence="5">
    <location>
        <begin position="40"/>
        <end position="83"/>
    </location>
</feature>
<accession>A0A914X569</accession>
<dbReference type="Gene3D" id="3.60.40.10">
    <property type="entry name" value="PPM-type phosphatase domain"/>
    <property type="match status" value="1"/>
</dbReference>
<dbReference type="CDD" id="cd00143">
    <property type="entry name" value="PP2Cc"/>
    <property type="match status" value="1"/>
</dbReference>
<dbReference type="GO" id="GO:0004722">
    <property type="term" value="F:protein serine/threonine phosphatase activity"/>
    <property type="evidence" value="ECO:0007669"/>
    <property type="project" value="UniProtKB-EC"/>
</dbReference>
<keyword evidence="4" id="KW-0464">Manganese</keyword>
<dbReference type="SMART" id="SM00332">
    <property type="entry name" value="PP2Cc"/>
    <property type="match status" value="1"/>
</dbReference>
<keyword evidence="4" id="KW-0479">Metal-binding</keyword>
<keyword evidence="4" id="KW-0460">Magnesium</keyword>
<sequence length="375" mass="40580">MPASASTLLNCGRLVVRAVVSSGLHTHTASMLEADDAPLHTRARQHQQQQPKGCSSQEGPPVHDNGGPSPSTSVPATSSDKPSKHARRFIAACCGFPKDMLFGPSFVRDHGVFGDDACFIARHKTADVVGIADGVGGWRQHGIDPSIFSRSLMRACSNLVDAGKFEPDKPALLLAAAYRQLYLNRMKSIERKEKFDRKTTLIGSSTACVVALERSTSRLYTANLGDSGFIVMRGGRIVYQSEEQTHYFNAPFQLALPPNISEGDGFIGDSPEMADMKSFDIEDGDIILLATDGLFDNLPTAFIERELAALQKGDLTEQRVQEACNSLALQARRLAFDERHMSPFALKAKEHGIHAPGGKPDDITLVLVVIAPVAV</sequence>
<dbReference type="AlphaFoldDB" id="A0A914X569"/>
<feature type="compositionally biased region" description="Polar residues" evidence="5">
    <location>
        <begin position="46"/>
        <end position="58"/>
    </location>
</feature>
<dbReference type="Proteomes" id="UP000887566">
    <property type="component" value="Unplaced"/>
</dbReference>
<evidence type="ECO:0000259" key="6">
    <source>
        <dbReference type="PROSITE" id="PS51746"/>
    </source>
</evidence>
<dbReference type="WBParaSite" id="PSAMB.scaffold605size46008.g7408.t1">
    <property type="protein sequence ID" value="PSAMB.scaffold605size46008.g7408.t1"/>
    <property type="gene ID" value="PSAMB.scaffold605size46008.g7408"/>
</dbReference>
<dbReference type="InterPro" id="IPR001932">
    <property type="entry name" value="PPM-type_phosphatase-like_dom"/>
</dbReference>
<feature type="compositionally biased region" description="Low complexity" evidence="5">
    <location>
        <begin position="68"/>
        <end position="79"/>
    </location>
</feature>
<keyword evidence="4" id="KW-0378">Hydrolase</keyword>
<comment type="catalytic activity">
    <reaction evidence="4">
        <text>O-phospho-L-threonyl-[protein] + H2O = L-threonyl-[protein] + phosphate</text>
        <dbReference type="Rhea" id="RHEA:47004"/>
        <dbReference type="Rhea" id="RHEA-COMP:11060"/>
        <dbReference type="Rhea" id="RHEA-COMP:11605"/>
        <dbReference type="ChEBI" id="CHEBI:15377"/>
        <dbReference type="ChEBI" id="CHEBI:30013"/>
        <dbReference type="ChEBI" id="CHEBI:43474"/>
        <dbReference type="ChEBI" id="CHEBI:61977"/>
        <dbReference type="EC" id="3.1.3.16"/>
    </reaction>
</comment>
<dbReference type="GO" id="GO:0046872">
    <property type="term" value="F:metal ion binding"/>
    <property type="evidence" value="ECO:0007669"/>
    <property type="project" value="UniProtKB-UniRule"/>
</dbReference>
<organism evidence="7 8">
    <name type="scientific">Plectus sambesii</name>
    <dbReference type="NCBI Taxonomy" id="2011161"/>
    <lineage>
        <taxon>Eukaryota</taxon>
        <taxon>Metazoa</taxon>
        <taxon>Ecdysozoa</taxon>
        <taxon>Nematoda</taxon>
        <taxon>Chromadorea</taxon>
        <taxon>Plectida</taxon>
        <taxon>Plectina</taxon>
        <taxon>Plectoidea</taxon>
        <taxon>Plectidae</taxon>
        <taxon>Plectus</taxon>
    </lineage>
</organism>
<protein>
    <recommendedName>
        <fullName evidence="4">Protein phosphatase</fullName>
        <ecNumber evidence="4">3.1.3.16</ecNumber>
    </recommendedName>
</protein>
<evidence type="ECO:0000256" key="2">
    <source>
        <dbReference type="ARBA" id="ARBA00006702"/>
    </source>
</evidence>
<name>A0A914X569_9BILA</name>
<dbReference type="PROSITE" id="PS51746">
    <property type="entry name" value="PPM_2"/>
    <property type="match status" value="1"/>
</dbReference>
<dbReference type="PANTHER" id="PTHR12320">
    <property type="entry name" value="PROTEIN PHOSPHATASE 2C"/>
    <property type="match status" value="1"/>
</dbReference>
<comment type="catalytic activity">
    <reaction evidence="4">
        <text>O-phospho-L-seryl-[protein] + H2O = L-seryl-[protein] + phosphate</text>
        <dbReference type="Rhea" id="RHEA:20629"/>
        <dbReference type="Rhea" id="RHEA-COMP:9863"/>
        <dbReference type="Rhea" id="RHEA-COMP:11604"/>
        <dbReference type="ChEBI" id="CHEBI:15377"/>
        <dbReference type="ChEBI" id="CHEBI:29999"/>
        <dbReference type="ChEBI" id="CHEBI:43474"/>
        <dbReference type="ChEBI" id="CHEBI:83421"/>
        <dbReference type="EC" id="3.1.3.16"/>
    </reaction>
</comment>
<feature type="domain" description="PPM-type phosphatase" evidence="6">
    <location>
        <begin position="101"/>
        <end position="370"/>
    </location>
</feature>